<sequence>MKFVKFGPTTLEVPAIALGIMRMNKKTPEEASELLTAAHDQGVNYIDSADIYGQGKSEEVFGRALKLSGLSRTDFHIQSKTGIVPGHRYDFSKEHILSAVDGILERMQVDYLDSLLLHRPDALMDVEEVAEAFDLLQQRGKVRFFGVSNFNPSQISLLQSAVSQRLIIDQVQFSLDHTGMIDEGIFVNRTEDEGMVRSSGLLNYCQEHHLLVQTWSPFQNSQMSASFIDNPFFPKLNRELEKLAEAHHTNKNAIAVAWILRHPAQMQVLIGTMNPKHLLDSCEGAGIKLTRQEWYDLYLAVGHDLP</sequence>
<reference evidence="2" key="1">
    <citation type="submission" date="2020-08" db="EMBL/GenBank/DDBJ databases">
        <title>Taxonomic study for Lactobacillus species isolated from hardwood bark.</title>
        <authorList>
            <person name="Tohno M."/>
            <person name="Tanizawa Y."/>
        </authorList>
    </citation>
    <scope>NUCLEOTIDE SEQUENCE</scope>
    <source>
        <strain evidence="2">B40</strain>
    </source>
</reference>
<accession>A0A916VIM1</accession>
<dbReference type="InterPro" id="IPR036812">
    <property type="entry name" value="NAD(P)_OxRdtase_dom_sf"/>
</dbReference>
<dbReference type="GO" id="GO:0016491">
    <property type="term" value="F:oxidoreductase activity"/>
    <property type="evidence" value="ECO:0007669"/>
    <property type="project" value="InterPro"/>
</dbReference>
<dbReference type="RefSeq" id="WP_212781136.1">
    <property type="nucleotide sequence ID" value="NZ_BMAY01000011.1"/>
</dbReference>
<dbReference type="Proteomes" id="UP000677218">
    <property type="component" value="Unassembled WGS sequence"/>
</dbReference>
<keyword evidence="3" id="KW-1185">Reference proteome</keyword>
<dbReference type="PRINTS" id="PR00069">
    <property type="entry name" value="ALDKETRDTASE"/>
</dbReference>
<evidence type="ECO:0000313" key="2">
    <source>
        <dbReference type="EMBL" id="GFZ27448.1"/>
    </source>
</evidence>
<dbReference type="InterPro" id="IPR050523">
    <property type="entry name" value="AKR_Detox_Biosynth"/>
</dbReference>
<dbReference type="Pfam" id="PF00248">
    <property type="entry name" value="Aldo_ket_red"/>
    <property type="match status" value="1"/>
</dbReference>
<organism evidence="2 3">
    <name type="scientific">Lactobacillus corticis</name>
    <dbReference type="NCBI Taxonomy" id="2201249"/>
    <lineage>
        <taxon>Bacteria</taxon>
        <taxon>Bacillati</taxon>
        <taxon>Bacillota</taxon>
        <taxon>Bacilli</taxon>
        <taxon>Lactobacillales</taxon>
        <taxon>Lactobacillaceae</taxon>
        <taxon>Lactobacillus</taxon>
    </lineage>
</organism>
<evidence type="ECO:0000313" key="3">
    <source>
        <dbReference type="Proteomes" id="UP000677218"/>
    </source>
</evidence>
<dbReference type="CDD" id="cd19092">
    <property type="entry name" value="AKR_BsYcsN_EcYdhF-like"/>
    <property type="match status" value="1"/>
</dbReference>
<protein>
    <submittedName>
        <fullName evidence="2">Aldo/keto reductase</fullName>
    </submittedName>
</protein>
<dbReference type="Gene3D" id="3.20.20.100">
    <property type="entry name" value="NADP-dependent oxidoreductase domain"/>
    <property type="match status" value="1"/>
</dbReference>
<dbReference type="GO" id="GO:0005829">
    <property type="term" value="C:cytosol"/>
    <property type="evidence" value="ECO:0007669"/>
    <property type="project" value="TreeGrafter"/>
</dbReference>
<dbReference type="EMBL" id="BMAY01000011">
    <property type="protein sequence ID" value="GFZ27448.1"/>
    <property type="molecule type" value="Genomic_DNA"/>
</dbReference>
<dbReference type="SUPFAM" id="SSF51430">
    <property type="entry name" value="NAD(P)-linked oxidoreductase"/>
    <property type="match status" value="1"/>
</dbReference>
<gene>
    <name evidence="2" type="ORF">LCB40_13280</name>
</gene>
<dbReference type="InterPro" id="IPR020471">
    <property type="entry name" value="AKR"/>
</dbReference>
<name>A0A916VIM1_9LACO</name>
<dbReference type="InterPro" id="IPR023210">
    <property type="entry name" value="NADP_OxRdtase_dom"/>
</dbReference>
<comment type="caution">
    <text evidence="2">The sequence shown here is derived from an EMBL/GenBank/DDBJ whole genome shotgun (WGS) entry which is preliminary data.</text>
</comment>
<proteinExistence type="predicted"/>
<feature type="domain" description="NADP-dependent oxidoreductase" evidence="1">
    <location>
        <begin position="16"/>
        <end position="294"/>
    </location>
</feature>
<dbReference type="PANTHER" id="PTHR43364:SF1">
    <property type="entry name" value="OXIDOREDUCTASE YDHF"/>
    <property type="match status" value="1"/>
</dbReference>
<dbReference type="PANTHER" id="PTHR43364">
    <property type="entry name" value="NADH-SPECIFIC METHYLGLYOXAL REDUCTASE-RELATED"/>
    <property type="match status" value="1"/>
</dbReference>
<evidence type="ECO:0000259" key="1">
    <source>
        <dbReference type="Pfam" id="PF00248"/>
    </source>
</evidence>
<dbReference type="AlphaFoldDB" id="A0A916VIM1"/>